<keyword evidence="11" id="KW-1185">Reference proteome</keyword>
<dbReference type="CDD" id="cd17321">
    <property type="entry name" value="MFS_MMR_MDR_like"/>
    <property type="match status" value="1"/>
</dbReference>
<organism evidence="10 11">
    <name type="scientific">Arthrobacter crusticola</name>
    <dbReference type="NCBI Taxonomy" id="2547960"/>
    <lineage>
        <taxon>Bacteria</taxon>
        <taxon>Bacillati</taxon>
        <taxon>Actinomycetota</taxon>
        <taxon>Actinomycetes</taxon>
        <taxon>Micrococcales</taxon>
        <taxon>Micrococcaceae</taxon>
        <taxon>Arthrobacter</taxon>
    </lineage>
</organism>
<name>A0A4R5TVT8_9MICC</name>
<dbReference type="InterPro" id="IPR011701">
    <property type="entry name" value="MFS"/>
</dbReference>
<feature type="transmembrane region" description="Helical" evidence="8">
    <location>
        <begin position="377"/>
        <end position="401"/>
    </location>
</feature>
<dbReference type="PANTHER" id="PTHR42718">
    <property type="entry name" value="MAJOR FACILITATOR SUPERFAMILY MULTIDRUG TRANSPORTER MFSC"/>
    <property type="match status" value="1"/>
</dbReference>
<dbReference type="PANTHER" id="PTHR42718:SF46">
    <property type="entry name" value="BLR6921 PROTEIN"/>
    <property type="match status" value="1"/>
</dbReference>
<keyword evidence="4 8" id="KW-0812">Transmembrane</keyword>
<comment type="caution">
    <text evidence="10">The sequence shown here is derived from an EMBL/GenBank/DDBJ whole genome shotgun (WGS) entry which is preliminary data.</text>
</comment>
<feature type="transmembrane region" description="Helical" evidence="8">
    <location>
        <begin position="64"/>
        <end position="84"/>
    </location>
</feature>
<feature type="transmembrane region" description="Helical" evidence="8">
    <location>
        <begin position="349"/>
        <end position="371"/>
    </location>
</feature>
<keyword evidence="3" id="KW-1003">Cell membrane</keyword>
<evidence type="ECO:0000256" key="6">
    <source>
        <dbReference type="ARBA" id="ARBA00023136"/>
    </source>
</evidence>
<evidence type="ECO:0000256" key="1">
    <source>
        <dbReference type="ARBA" id="ARBA00004651"/>
    </source>
</evidence>
<dbReference type="SUPFAM" id="SSF103473">
    <property type="entry name" value="MFS general substrate transporter"/>
    <property type="match status" value="1"/>
</dbReference>
<feature type="transmembrane region" description="Helical" evidence="8">
    <location>
        <begin position="158"/>
        <end position="181"/>
    </location>
</feature>
<protein>
    <submittedName>
        <fullName evidence="10">MFS transporter</fullName>
    </submittedName>
</protein>
<evidence type="ECO:0000313" key="10">
    <source>
        <dbReference type="EMBL" id="TDK25202.1"/>
    </source>
</evidence>
<dbReference type="Pfam" id="PF07690">
    <property type="entry name" value="MFS_1"/>
    <property type="match status" value="1"/>
</dbReference>
<evidence type="ECO:0000256" key="2">
    <source>
        <dbReference type="ARBA" id="ARBA00022448"/>
    </source>
</evidence>
<evidence type="ECO:0000256" key="7">
    <source>
        <dbReference type="SAM" id="MobiDB-lite"/>
    </source>
</evidence>
<dbReference type="InterPro" id="IPR020846">
    <property type="entry name" value="MFS_dom"/>
</dbReference>
<comment type="subcellular location">
    <subcellularLocation>
        <location evidence="1">Cell membrane</location>
        <topology evidence="1">Multi-pass membrane protein</topology>
    </subcellularLocation>
</comment>
<feature type="transmembrane region" description="Helical" evidence="8">
    <location>
        <begin position="220"/>
        <end position="237"/>
    </location>
</feature>
<gene>
    <name evidence="10" type="ORF">E2F48_07915</name>
</gene>
<feature type="transmembrane region" description="Helical" evidence="8">
    <location>
        <begin position="187"/>
        <end position="208"/>
    </location>
</feature>
<dbReference type="Gene3D" id="1.20.1250.20">
    <property type="entry name" value="MFS general substrate transporter like domains"/>
    <property type="match status" value="1"/>
</dbReference>
<feature type="transmembrane region" description="Helical" evidence="8">
    <location>
        <begin position="286"/>
        <end position="309"/>
    </location>
</feature>
<feature type="domain" description="Major facilitator superfamily (MFS) profile" evidence="9">
    <location>
        <begin position="30"/>
        <end position="479"/>
    </location>
</feature>
<reference evidence="10 11" key="1">
    <citation type="submission" date="2019-03" db="EMBL/GenBank/DDBJ databases">
        <title>Arthrobacter sp. nov., an bacterium isolated from biocrust in Mu Us Desert.</title>
        <authorList>
            <person name="Lixiong L."/>
        </authorList>
    </citation>
    <scope>NUCLEOTIDE SEQUENCE [LARGE SCALE GENOMIC DNA]</scope>
    <source>
        <strain evidence="10 11">SLN-3</strain>
    </source>
</reference>
<sequence>MPSILQPTLHDRATPPPPNLENPRRRARAVLALLAAAQFLVVLNASSVNLALPSLIGDLDASASLSVWVVSAYLLTFGALLLFGGRLGDVIGRRRMFSISVGLFGAAALAGGLAPTLETLIAARAVQGAAAAGLAPTALSLLTTLFTDPTARRRAIGVWGAVASSGGAAGVLVGGGFTAAWGWRAVLLVNVPLIVLMLVAIPLLIPAIPRGGAQRLDVSGAVLSFLGISALIGGLTLGNEQGWLSPITLGLLGGGAVLLTAFGLTERGKPAPLIPAHLLRRWPSTGGNIGMVLVAVALYPTMLLLSLILQGPLGFSPIGAGLMMLPMSLATIGAALFTPRLVAVRGPLASLFIGLALLGLASGVLALASALGAPPAVFVPATVAFGAAVGIAVTSATTQALAGASPREAGAVSGLIQTAQQLGGAVGLTVIGAIAAAVTGSLRGSGPGAVDTGYGAALGAAAVIVLGGLLALAVRQRRFAQASTDPARA</sequence>
<proteinExistence type="predicted"/>
<feature type="transmembrane region" description="Helical" evidence="8">
    <location>
        <begin position="29"/>
        <end position="52"/>
    </location>
</feature>
<keyword evidence="5 8" id="KW-1133">Transmembrane helix</keyword>
<feature type="transmembrane region" description="Helical" evidence="8">
    <location>
        <begin position="126"/>
        <end position="146"/>
    </location>
</feature>
<dbReference type="InterPro" id="IPR036259">
    <property type="entry name" value="MFS_trans_sf"/>
</dbReference>
<feature type="transmembrane region" description="Helical" evidence="8">
    <location>
        <begin position="315"/>
        <end position="337"/>
    </location>
</feature>
<dbReference type="OrthoDB" id="3218494at2"/>
<dbReference type="RefSeq" id="WP_133403480.1">
    <property type="nucleotide sequence ID" value="NZ_SMTK01000003.1"/>
</dbReference>
<evidence type="ECO:0000256" key="8">
    <source>
        <dbReference type="SAM" id="Phobius"/>
    </source>
</evidence>
<feature type="transmembrane region" description="Helical" evidence="8">
    <location>
        <begin position="243"/>
        <end position="265"/>
    </location>
</feature>
<evidence type="ECO:0000313" key="11">
    <source>
        <dbReference type="Proteomes" id="UP000295411"/>
    </source>
</evidence>
<feature type="transmembrane region" description="Helical" evidence="8">
    <location>
        <begin position="422"/>
        <end position="442"/>
    </location>
</feature>
<feature type="transmembrane region" description="Helical" evidence="8">
    <location>
        <begin position="454"/>
        <end position="474"/>
    </location>
</feature>
<feature type="transmembrane region" description="Helical" evidence="8">
    <location>
        <begin position="96"/>
        <end position="114"/>
    </location>
</feature>
<feature type="region of interest" description="Disordered" evidence="7">
    <location>
        <begin position="1"/>
        <end position="22"/>
    </location>
</feature>
<evidence type="ECO:0000256" key="4">
    <source>
        <dbReference type="ARBA" id="ARBA00022692"/>
    </source>
</evidence>
<evidence type="ECO:0000256" key="5">
    <source>
        <dbReference type="ARBA" id="ARBA00022989"/>
    </source>
</evidence>
<dbReference type="AlphaFoldDB" id="A0A4R5TVT8"/>
<dbReference type="PROSITE" id="PS50850">
    <property type="entry name" value="MFS"/>
    <property type="match status" value="1"/>
</dbReference>
<dbReference type="EMBL" id="SMTK01000003">
    <property type="protein sequence ID" value="TDK25202.1"/>
    <property type="molecule type" value="Genomic_DNA"/>
</dbReference>
<keyword evidence="6 8" id="KW-0472">Membrane</keyword>
<evidence type="ECO:0000256" key="3">
    <source>
        <dbReference type="ARBA" id="ARBA00022475"/>
    </source>
</evidence>
<dbReference type="Proteomes" id="UP000295411">
    <property type="component" value="Unassembled WGS sequence"/>
</dbReference>
<dbReference type="GO" id="GO:0005886">
    <property type="term" value="C:plasma membrane"/>
    <property type="evidence" value="ECO:0007669"/>
    <property type="project" value="UniProtKB-SubCell"/>
</dbReference>
<evidence type="ECO:0000259" key="9">
    <source>
        <dbReference type="PROSITE" id="PS50850"/>
    </source>
</evidence>
<dbReference type="Gene3D" id="1.20.1720.10">
    <property type="entry name" value="Multidrug resistance protein D"/>
    <property type="match status" value="1"/>
</dbReference>
<dbReference type="GO" id="GO:0022857">
    <property type="term" value="F:transmembrane transporter activity"/>
    <property type="evidence" value="ECO:0007669"/>
    <property type="project" value="InterPro"/>
</dbReference>
<accession>A0A4R5TVT8</accession>
<keyword evidence="2" id="KW-0813">Transport</keyword>